<protein>
    <submittedName>
        <fullName evidence="1">Uncharacterized protein</fullName>
    </submittedName>
</protein>
<dbReference type="EMBL" id="CM037629">
    <property type="protein sequence ID" value="KAH7990708.1"/>
    <property type="molecule type" value="Genomic_DNA"/>
</dbReference>
<proteinExistence type="predicted"/>
<name>A0ACB8EEA9_9SAUR</name>
<organism evidence="1 2">
    <name type="scientific">Sphaerodactylus townsendi</name>
    <dbReference type="NCBI Taxonomy" id="933632"/>
    <lineage>
        <taxon>Eukaryota</taxon>
        <taxon>Metazoa</taxon>
        <taxon>Chordata</taxon>
        <taxon>Craniata</taxon>
        <taxon>Vertebrata</taxon>
        <taxon>Euteleostomi</taxon>
        <taxon>Lepidosauria</taxon>
        <taxon>Squamata</taxon>
        <taxon>Bifurcata</taxon>
        <taxon>Gekkota</taxon>
        <taxon>Sphaerodactylidae</taxon>
        <taxon>Sphaerodactylus</taxon>
    </lineage>
</organism>
<gene>
    <name evidence="1" type="ORF">K3G42_010513</name>
</gene>
<comment type="caution">
    <text evidence="1">The sequence shown here is derived from an EMBL/GenBank/DDBJ whole genome shotgun (WGS) entry which is preliminary data.</text>
</comment>
<dbReference type="Proteomes" id="UP000827872">
    <property type="component" value="Linkage Group LG16"/>
</dbReference>
<evidence type="ECO:0000313" key="2">
    <source>
        <dbReference type="Proteomes" id="UP000827872"/>
    </source>
</evidence>
<keyword evidence="2" id="KW-1185">Reference proteome</keyword>
<accession>A0ACB8EEA9</accession>
<reference evidence="1" key="1">
    <citation type="submission" date="2021-08" db="EMBL/GenBank/DDBJ databases">
        <title>The first chromosome-level gecko genome reveals the dynamic sex chromosomes of Neotropical dwarf geckos (Sphaerodactylidae: Sphaerodactylus).</title>
        <authorList>
            <person name="Pinto B.J."/>
            <person name="Keating S.E."/>
            <person name="Gamble T."/>
        </authorList>
    </citation>
    <scope>NUCLEOTIDE SEQUENCE</scope>
    <source>
        <strain evidence="1">TG3544</strain>
    </source>
</reference>
<evidence type="ECO:0000313" key="1">
    <source>
        <dbReference type="EMBL" id="KAH7990708.1"/>
    </source>
</evidence>
<sequence>MGKSESQMDIVEKSTRPGQKSWNFVTIGLTVLLILMTCAVVVLLILHSSSRGTSIYLNRLCIFKLKKYILTREEFRNEGKNP</sequence>